<comment type="caution">
    <text evidence="2">The sequence shown here is derived from an EMBL/GenBank/DDBJ whole genome shotgun (WGS) entry which is preliminary data.</text>
</comment>
<evidence type="ECO:0000313" key="3">
    <source>
        <dbReference type="Proteomes" id="UP000248889"/>
    </source>
</evidence>
<gene>
    <name evidence="2" type="ORF">DN069_27905</name>
</gene>
<feature type="compositionally biased region" description="Low complexity" evidence="1">
    <location>
        <begin position="174"/>
        <end position="192"/>
    </location>
</feature>
<reference evidence="2 3" key="1">
    <citation type="submission" date="2018-06" db="EMBL/GenBank/DDBJ databases">
        <title>Streptacidiphilus pinicola sp. nov., isolated from pine grove soil.</title>
        <authorList>
            <person name="Roh S.G."/>
            <person name="Park S."/>
            <person name="Kim M.-K."/>
            <person name="Yun B.-R."/>
            <person name="Park J."/>
            <person name="Kim M.J."/>
            <person name="Kim Y.S."/>
            <person name="Kim S.B."/>
        </authorList>
    </citation>
    <scope>NUCLEOTIDE SEQUENCE [LARGE SCALE GENOMIC DNA]</scope>
    <source>
        <strain evidence="2 3">MMS16-CNU450</strain>
    </source>
</reference>
<evidence type="ECO:0000313" key="2">
    <source>
        <dbReference type="EMBL" id="RAG82388.1"/>
    </source>
</evidence>
<name>A0A2X0J4U0_9ACTN</name>
<sequence>MRAVHSSALPPVLVSVITVRSPDCAAPTWSCPGPVGPPGVPGAELPDGAGELMVKAMFSPRWPPPGEVAPAEGGTPGVPLAPSSGVAPGVGEPSVTRTAVTCATGLLAPPPCTAHSATAGPATTAAATPPRTARCRTTATCSFSRPLPRAPSGGTPIRGLAGAACCGKPRRSNRGSGASSTAETARSAARGRCTSGSEPAARKVPGHGPSAAPRSAVPRQVGQSSRCRTSSLRSARPSTGPRPRPSRFSSGQASAASTASAAAVRSTS</sequence>
<feature type="compositionally biased region" description="Polar residues" evidence="1">
    <location>
        <begin position="221"/>
        <end position="232"/>
    </location>
</feature>
<accession>A0A2X0J4U0</accession>
<protein>
    <submittedName>
        <fullName evidence="2">Uncharacterized protein</fullName>
    </submittedName>
</protein>
<feature type="compositionally biased region" description="Low complexity" evidence="1">
    <location>
        <begin position="233"/>
        <end position="268"/>
    </location>
</feature>
<dbReference type="EMBL" id="QKYN01000115">
    <property type="protein sequence ID" value="RAG82388.1"/>
    <property type="molecule type" value="Genomic_DNA"/>
</dbReference>
<feature type="region of interest" description="Disordered" evidence="1">
    <location>
        <begin position="117"/>
        <end position="268"/>
    </location>
</feature>
<dbReference type="AlphaFoldDB" id="A0A2X0J4U0"/>
<feature type="compositionally biased region" description="Low complexity" evidence="1">
    <location>
        <begin position="117"/>
        <end position="140"/>
    </location>
</feature>
<keyword evidence="3" id="KW-1185">Reference proteome</keyword>
<proteinExistence type="predicted"/>
<feature type="non-terminal residue" evidence="2">
    <location>
        <position position="268"/>
    </location>
</feature>
<organism evidence="2 3">
    <name type="scientific">Streptacidiphilus pinicola</name>
    <dbReference type="NCBI Taxonomy" id="2219663"/>
    <lineage>
        <taxon>Bacteria</taxon>
        <taxon>Bacillati</taxon>
        <taxon>Actinomycetota</taxon>
        <taxon>Actinomycetes</taxon>
        <taxon>Kitasatosporales</taxon>
        <taxon>Streptomycetaceae</taxon>
        <taxon>Streptacidiphilus</taxon>
    </lineage>
</organism>
<dbReference type="Proteomes" id="UP000248889">
    <property type="component" value="Unassembled WGS sequence"/>
</dbReference>
<evidence type="ECO:0000256" key="1">
    <source>
        <dbReference type="SAM" id="MobiDB-lite"/>
    </source>
</evidence>